<protein>
    <submittedName>
        <fullName evidence="2">Uncharacterized protein</fullName>
    </submittedName>
</protein>
<evidence type="ECO:0000313" key="2">
    <source>
        <dbReference type="EnsemblMetazoa" id="GMOY012252-PA"/>
    </source>
</evidence>
<evidence type="ECO:0000256" key="1">
    <source>
        <dbReference type="SAM" id="Phobius"/>
    </source>
</evidence>
<proteinExistence type="predicted"/>
<dbReference type="EnsemblMetazoa" id="GMOY012252-RA">
    <property type="protein sequence ID" value="GMOY012252-PA"/>
    <property type="gene ID" value="GMOY012252"/>
</dbReference>
<dbReference type="EMBL" id="CCAG010011755">
    <property type="status" value="NOT_ANNOTATED_CDS"/>
    <property type="molecule type" value="Genomic_DNA"/>
</dbReference>
<feature type="transmembrane region" description="Helical" evidence="1">
    <location>
        <begin position="36"/>
        <end position="54"/>
    </location>
</feature>
<dbReference type="AlphaFoldDB" id="A0A1B0GFX9"/>
<name>A0A1B0GFX9_GLOMM</name>
<keyword evidence="1" id="KW-0812">Transmembrane</keyword>
<dbReference type="VEuPathDB" id="VectorBase:GMOY012252"/>
<keyword evidence="3" id="KW-1185">Reference proteome</keyword>
<evidence type="ECO:0000313" key="3">
    <source>
        <dbReference type="Proteomes" id="UP000092444"/>
    </source>
</evidence>
<keyword evidence="1" id="KW-0472">Membrane</keyword>
<accession>A0A1B0GFX9</accession>
<organism evidence="2 3">
    <name type="scientific">Glossina morsitans morsitans</name>
    <name type="common">Savannah tsetse fly</name>
    <dbReference type="NCBI Taxonomy" id="37546"/>
    <lineage>
        <taxon>Eukaryota</taxon>
        <taxon>Metazoa</taxon>
        <taxon>Ecdysozoa</taxon>
        <taxon>Arthropoda</taxon>
        <taxon>Hexapoda</taxon>
        <taxon>Insecta</taxon>
        <taxon>Pterygota</taxon>
        <taxon>Neoptera</taxon>
        <taxon>Endopterygota</taxon>
        <taxon>Diptera</taxon>
        <taxon>Brachycera</taxon>
        <taxon>Muscomorpha</taxon>
        <taxon>Hippoboscoidea</taxon>
        <taxon>Glossinidae</taxon>
        <taxon>Glossina</taxon>
    </lineage>
</organism>
<sequence length="55" mass="6478">MLLSLLIMFVILCFVPLLSPFVTHFHSLHFVSHPHSHSLFLLSLFLLLFLSFNFY</sequence>
<reference evidence="2" key="1">
    <citation type="submission" date="2020-05" db="UniProtKB">
        <authorList>
            <consortium name="EnsemblMetazoa"/>
        </authorList>
    </citation>
    <scope>IDENTIFICATION</scope>
    <source>
        <strain evidence="2">Yale</strain>
    </source>
</reference>
<dbReference type="Proteomes" id="UP000092444">
    <property type="component" value="Unassembled WGS sequence"/>
</dbReference>
<keyword evidence="1" id="KW-1133">Transmembrane helix</keyword>